<gene>
    <name evidence="3" type="ORF">FRX31_020695</name>
</gene>
<dbReference type="EMBL" id="JABWDY010025105">
    <property type="protein sequence ID" value="KAF5189717.1"/>
    <property type="molecule type" value="Genomic_DNA"/>
</dbReference>
<dbReference type="GO" id="GO:0080043">
    <property type="term" value="F:quercetin 3-O-glucosyltransferase activity"/>
    <property type="evidence" value="ECO:0007669"/>
    <property type="project" value="TreeGrafter"/>
</dbReference>
<dbReference type="PANTHER" id="PTHR11926:SF1392">
    <property type="entry name" value="GLYCOSYLTRANSFERASE"/>
    <property type="match status" value="1"/>
</dbReference>
<dbReference type="OrthoDB" id="5835829at2759"/>
<comment type="similarity">
    <text evidence="1">Belongs to the UDP-glycosyltransferase family.</text>
</comment>
<name>A0A7J6VYE4_THATH</name>
<dbReference type="Gene3D" id="3.40.50.2000">
    <property type="entry name" value="Glycogen Phosphorylase B"/>
    <property type="match status" value="3"/>
</dbReference>
<keyword evidence="4" id="KW-1185">Reference proteome</keyword>
<dbReference type="SUPFAM" id="SSF53756">
    <property type="entry name" value="UDP-Glycosyltransferase/glycogen phosphorylase"/>
    <property type="match status" value="1"/>
</dbReference>
<dbReference type="Pfam" id="PF00201">
    <property type="entry name" value="UDPGT"/>
    <property type="match status" value="1"/>
</dbReference>
<dbReference type="CDD" id="cd03784">
    <property type="entry name" value="GT1_Gtf-like"/>
    <property type="match status" value="1"/>
</dbReference>
<evidence type="ECO:0000256" key="1">
    <source>
        <dbReference type="ARBA" id="ARBA00009995"/>
    </source>
</evidence>
<evidence type="ECO:0000256" key="2">
    <source>
        <dbReference type="ARBA" id="ARBA00022679"/>
    </source>
</evidence>
<accession>A0A7J6VYE4</accession>
<comment type="caution">
    <text evidence="3">The sequence shown here is derived from an EMBL/GenBank/DDBJ whole genome shotgun (WGS) entry which is preliminary data.</text>
</comment>
<dbReference type="PANTHER" id="PTHR11926">
    <property type="entry name" value="GLUCOSYL/GLUCURONOSYL TRANSFERASES"/>
    <property type="match status" value="1"/>
</dbReference>
<evidence type="ECO:0000313" key="4">
    <source>
        <dbReference type="Proteomes" id="UP000554482"/>
    </source>
</evidence>
<sequence>MEPSFVQLLHSNYFQSVNRPPVTCIITDGLMSFPIVVAKQLGIKSMNFRPTGASFLWCCYNHLKMIEAGELPFEDSDMDKLITSIPDLEAPILSKMRPHFPKIYTLSPLHAHLSTVHHNGRSGSSNNSLCEVDRNCITWLDSQPSKSVVYVSFGSIVMMTHKQMLEFWYGLVNSGKRFLWAIRPDSVIDKDEKYQIPDDLTAGTEQRGYIVGWSPQEEVLAHPSIGGFLTHSGWGSVLVYNCWSSDAMLAANG</sequence>
<evidence type="ECO:0000313" key="3">
    <source>
        <dbReference type="EMBL" id="KAF5189717.1"/>
    </source>
</evidence>
<keyword evidence="2 3" id="KW-0808">Transferase</keyword>
<dbReference type="GO" id="GO:0080044">
    <property type="term" value="F:quercetin 7-O-glucosyltransferase activity"/>
    <property type="evidence" value="ECO:0007669"/>
    <property type="project" value="TreeGrafter"/>
</dbReference>
<reference evidence="3 4" key="1">
    <citation type="submission" date="2020-06" db="EMBL/GenBank/DDBJ databases">
        <title>Transcriptomic and genomic resources for Thalictrum thalictroides and T. hernandezii: Facilitating candidate gene discovery in an emerging model plant lineage.</title>
        <authorList>
            <person name="Arias T."/>
            <person name="Riano-Pachon D.M."/>
            <person name="Di Stilio V.S."/>
        </authorList>
    </citation>
    <scope>NUCLEOTIDE SEQUENCE [LARGE SCALE GENOMIC DNA]</scope>
    <source>
        <strain evidence="4">cv. WT478/WT964</strain>
        <tissue evidence="3">Leaves</tissue>
    </source>
</reference>
<dbReference type="InterPro" id="IPR002213">
    <property type="entry name" value="UDP_glucos_trans"/>
</dbReference>
<proteinExistence type="inferred from homology"/>
<dbReference type="Proteomes" id="UP000554482">
    <property type="component" value="Unassembled WGS sequence"/>
</dbReference>
<dbReference type="AlphaFoldDB" id="A0A7J6VYE4"/>
<protein>
    <submittedName>
        <fullName evidence="3">7-deoxyloganetic acid glucosyltransferase</fullName>
    </submittedName>
</protein>
<organism evidence="3 4">
    <name type="scientific">Thalictrum thalictroides</name>
    <name type="common">Rue-anemone</name>
    <name type="synonym">Anemone thalictroides</name>
    <dbReference type="NCBI Taxonomy" id="46969"/>
    <lineage>
        <taxon>Eukaryota</taxon>
        <taxon>Viridiplantae</taxon>
        <taxon>Streptophyta</taxon>
        <taxon>Embryophyta</taxon>
        <taxon>Tracheophyta</taxon>
        <taxon>Spermatophyta</taxon>
        <taxon>Magnoliopsida</taxon>
        <taxon>Ranunculales</taxon>
        <taxon>Ranunculaceae</taxon>
        <taxon>Thalictroideae</taxon>
        <taxon>Thalictrum</taxon>
    </lineage>
</organism>